<reference evidence="2 3" key="1">
    <citation type="submission" date="2018-08" db="EMBL/GenBank/DDBJ databases">
        <title>Pallidiluteibacterium maritimus gen. nov., sp. nov., isolated from coastal sediment.</title>
        <authorList>
            <person name="Zhou L.Y."/>
        </authorList>
    </citation>
    <scope>NUCLEOTIDE SEQUENCE [LARGE SCALE GENOMIC DNA]</scope>
    <source>
        <strain evidence="2 3">XSD2</strain>
    </source>
</reference>
<name>A0A399SWE3_9BACT</name>
<evidence type="ECO:0000256" key="1">
    <source>
        <dbReference type="SAM" id="SignalP"/>
    </source>
</evidence>
<evidence type="ECO:0000313" key="2">
    <source>
        <dbReference type="EMBL" id="RIJ48390.1"/>
    </source>
</evidence>
<protein>
    <recommendedName>
        <fullName evidence="4">DUF4369 domain-containing protein</fullName>
    </recommendedName>
</protein>
<dbReference type="Proteomes" id="UP000265926">
    <property type="component" value="Unassembled WGS sequence"/>
</dbReference>
<keyword evidence="3" id="KW-1185">Reference proteome</keyword>
<organism evidence="2 3">
    <name type="scientific">Maribellus luteus</name>
    <dbReference type="NCBI Taxonomy" id="2305463"/>
    <lineage>
        <taxon>Bacteria</taxon>
        <taxon>Pseudomonadati</taxon>
        <taxon>Bacteroidota</taxon>
        <taxon>Bacteroidia</taxon>
        <taxon>Marinilabiliales</taxon>
        <taxon>Prolixibacteraceae</taxon>
        <taxon>Maribellus</taxon>
    </lineage>
</organism>
<dbReference type="EMBL" id="QWGR01000005">
    <property type="protein sequence ID" value="RIJ48390.1"/>
    <property type="molecule type" value="Genomic_DNA"/>
</dbReference>
<feature type="chain" id="PRO_5017251915" description="DUF4369 domain-containing protein" evidence="1">
    <location>
        <begin position="25"/>
        <end position="308"/>
    </location>
</feature>
<dbReference type="AlphaFoldDB" id="A0A399SWE3"/>
<sequence>MNKSFASIMALGLLLLGVSGQGQAQNNTLTVKISNQPDNPVILGWVEGDNFTKTDSASAVNGQVQFSLPEKAAPAVLRLVFGLTPYARIMKEDPQQLDLIFNKEDIEVELSFKDPVNSLKVIRSEENRLWYDFMRRQMEYENALSLMEKEVDLLWQKNDSAKAIQTADEFNRLQMDWDLRVAQTAQQNQGTFAAKLIALKRKPMADAFLSKEERKESLQKNFLDPVDFSDESLIRSSAYTDKIFDYLVLFNQPGLSQEQRSAAYLKAVDNVLSKTAGAPKVDAFIKTYLLHGFEILGMNDVREYIKSK</sequence>
<gene>
    <name evidence="2" type="ORF">D1614_11755</name>
</gene>
<proteinExistence type="predicted"/>
<dbReference type="OrthoDB" id="1114096at2"/>
<dbReference type="RefSeq" id="WP_119438123.1">
    <property type="nucleotide sequence ID" value="NZ_QWGR01000005.1"/>
</dbReference>
<feature type="signal peptide" evidence="1">
    <location>
        <begin position="1"/>
        <end position="24"/>
    </location>
</feature>
<comment type="caution">
    <text evidence="2">The sequence shown here is derived from an EMBL/GenBank/DDBJ whole genome shotgun (WGS) entry which is preliminary data.</text>
</comment>
<evidence type="ECO:0000313" key="3">
    <source>
        <dbReference type="Proteomes" id="UP000265926"/>
    </source>
</evidence>
<evidence type="ECO:0008006" key="4">
    <source>
        <dbReference type="Google" id="ProtNLM"/>
    </source>
</evidence>
<accession>A0A399SWE3</accession>
<keyword evidence="1" id="KW-0732">Signal</keyword>